<dbReference type="NCBIfam" id="NF041644">
    <property type="entry name" value="CBO0543_fam"/>
    <property type="match status" value="1"/>
</dbReference>
<dbReference type="RefSeq" id="WP_126406377.1">
    <property type="nucleotide sequence ID" value="NZ_RXNT01000002.1"/>
</dbReference>
<name>A0A3S0IMH4_9BACI</name>
<evidence type="ECO:0000313" key="2">
    <source>
        <dbReference type="EMBL" id="RTR35739.1"/>
    </source>
</evidence>
<comment type="caution">
    <text evidence="2">The sequence shown here is derived from an EMBL/GenBank/DDBJ whole genome shotgun (WGS) entry which is preliminary data.</text>
</comment>
<proteinExistence type="predicted"/>
<organism evidence="2 3">
    <name type="scientific">Bacillus yapensis</name>
    <dbReference type="NCBI Taxonomy" id="2492960"/>
    <lineage>
        <taxon>Bacteria</taxon>
        <taxon>Bacillati</taxon>
        <taxon>Bacillota</taxon>
        <taxon>Bacilli</taxon>
        <taxon>Bacillales</taxon>
        <taxon>Bacillaceae</taxon>
        <taxon>Bacillus</taxon>
    </lineage>
</organism>
<keyword evidence="1" id="KW-0472">Membrane</keyword>
<keyword evidence="1" id="KW-0812">Transmembrane</keyword>
<keyword evidence="3" id="KW-1185">Reference proteome</keyword>
<dbReference type="EMBL" id="RXNT01000002">
    <property type="protein sequence ID" value="RTR35739.1"/>
    <property type="molecule type" value="Genomic_DNA"/>
</dbReference>
<evidence type="ECO:0000256" key="1">
    <source>
        <dbReference type="SAM" id="Phobius"/>
    </source>
</evidence>
<dbReference type="AlphaFoldDB" id="A0A3S0IMH4"/>
<gene>
    <name evidence="2" type="ORF">EKG37_03655</name>
</gene>
<reference evidence="2 3" key="1">
    <citation type="submission" date="2018-12" db="EMBL/GenBank/DDBJ databases">
        <title>Bacillus yapensis draft genome sequence.</title>
        <authorList>
            <person name="Yu L."/>
            <person name="Xu X."/>
            <person name="Tang X."/>
        </authorList>
    </citation>
    <scope>NUCLEOTIDE SEQUENCE [LARGE SCALE GENOMIC DNA]</scope>
    <source>
        <strain evidence="2 3">XXST-01</strain>
    </source>
</reference>
<protein>
    <submittedName>
        <fullName evidence="2">Uncharacterized protein</fullName>
    </submittedName>
</protein>
<dbReference type="InterPro" id="IPR048147">
    <property type="entry name" value="CBO0543-like"/>
</dbReference>
<feature type="transmembrane region" description="Helical" evidence="1">
    <location>
        <begin position="98"/>
        <end position="114"/>
    </location>
</feature>
<feature type="transmembrane region" description="Helical" evidence="1">
    <location>
        <begin position="26"/>
        <end position="45"/>
    </location>
</feature>
<keyword evidence="1" id="KW-1133">Transmembrane helix</keyword>
<accession>A0A3S0IMH4</accession>
<dbReference type="Proteomes" id="UP000271374">
    <property type="component" value="Unassembled WGS sequence"/>
</dbReference>
<feature type="transmembrane region" description="Helical" evidence="1">
    <location>
        <begin position="65"/>
        <end position="86"/>
    </location>
</feature>
<sequence length="176" mass="21344">MLNVICVLLWLFALWKWGDWKNWEKYYGTILFFMLGDFLYLYLLSDHYPMWKYTPPDLFGKYDLTNTHIALAIILVKYPATILIFLSKFPTQNIFKQILYFAFWIALYGVNELVDLQFNNITYDNGWTFWWSVFFNGVMFFILWVHSKKPLVAWFLSIIFIVYLWQTFDVPGIVFR</sequence>
<evidence type="ECO:0000313" key="3">
    <source>
        <dbReference type="Proteomes" id="UP000271374"/>
    </source>
</evidence>
<dbReference type="OrthoDB" id="1730091at2"/>
<feature type="transmembrane region" description="Helical" evidence="1">
    <location>
        <begin position="126"/>
        <end position="144"/>
    </location>
</feature>
<feature type="transmembrane region" description="Helical" evidence="1">
    <location>
        <begin position="151"/>
        <end position="168"/>
    </location>
</feature>